<organism evidence="2 3">
    <name type="scientific">Monosporascus cannonballus</name>
    <dbReference type="NCBI Taxonomy" id="155416"/>
    <lineage>
        <taxon>Eukaryota</taxon>
        <taxon>Fungi</taxon>
        <taxon>Dikarya</taxon>
        <taxon>Ascomycota</taxon>
        <taxon>Pezizomycotina</taxon>
        <taxon>Sordariomycetes</taxon>
        <taxon>Xylariomycetidae</taxon>
        <taxon>Xylariales</taxon>
        <taxon>Xylariales incertae sedis</taxon>
        <taxon>Monosporascus</taxon>
    </lineage>
</organism>
<name>A0ABY0HEV9_9PEZI</name>
<keyword evidence="3" id="KW-1185">Reference proteome</keyword>
<evidence type="ECO:0000313" key="2">
    <source>
        <dbReference type="EMBL" id="RYO91859.1"/>
    </source>
</evidence>
<gene>
    <name evidence="2" type="ORF">DL762_001939</name>
</gene>
<evidence type="ECO:0008006" key="4">
    <source>
        <dbReference type="Google" id="ProtNLM"/>
    </source>
</evidence>
<protein>
    <recommendedName>
        <fullName evidence="4">F-box domain-containing protein</fullName>
    </recommendedName>
</protein>
<evidence type="ECO:0000313" key="3">
    <source>
        <dbReference type="Proteomes" id="UP000294003"/>
    </source>
</evidence>
<comment type="caution">
    <text evidence="2">The sequence shown here is derived from an EMBL/GenBank/DDBJ whole genome shotgun (WGS) entry which is preliminary data.</text>
</comment>
<reference evidence="2 3" key="1">
    <citation type="submission" date="2018-06" db="EMBL/GenBank/DDBJ databases">
        <title>Complete Genomes of Monosporascus.</title>
        <authorList>
            <person name="Robinson A.J."/>
            <person name="Natvig D.O."/>
        </authorList>
    </citation>
    <scope>NUCLEOTIDE SEQUENCE [LARGE SCALE GENOMIC DNA]</scope>
    <source>
        <strain evidence="2 3">CBS 609.92</strain>
    </source>
</reference>
<dbReference type="EMBL" id="QJNS01000035">
    <property type="protein sequence ID" value="RYO91859.1"/>
    <property type="molecule type" value="Genomic_DNA"/>
</dbReference>
<dbReference type="Proteomes" id="UP000294003">
    <property type="component" value="Unassembled WGS sequence"/>
</dbReference>
<feature type="region of interest" description="Disordered" evidence="1">
    <location>
        <begin position="67"/>
        <end position="88"/>
    </location>
</feature>
<dbReference type="CDD" id="cd09917">
    <property type="entry name" value="F-box_SF"/>
    <property type="match status" value="1"/>
</dbReference>
<sequence length="387" mass="44287">MALPWGGKLGEMLFDGSAKELVRLLAVPVRPSHLHRHSLEATVVPPTAGDSLQEIRIDRYTKRKAGDEVLTGSPRRRKRAKTKDSDDTHYSVTFSDLPIEVHQLIFTHIELIEDVICLGLASRYFWNIGRERMHDIYASFLGRWAHKNIVCVGEDVQPDDYPSGLFSAEELDILREKTSDIPYDFDYPDEIAYPNVPFTLYHFTFPIVSDMEEDICLSNKSSSLVGRFSMMGISKDAAFASTRSEMLVKEETYFPKEQPWILRNLTTKQFVRSEAIALKPEFIRGPNINVLGFGEIVMSRICWSTSSFVNMSDTTNISKGVWAGHCFDITTLARHRDETKGVGWSDVSNEVAKEIADIWESEYGPNWRETVCNRWYRTYGHRPVPIY</sequence>
<accession>A0ABY0HEV9</accession>
<proteinExistence type="predicted"/>
<evidence type="ECO:0000256" key="1">
    <source>
        <dbReference type="SAM" id="MobiDB-lite"/>
    </source>
</evidence>